<organism evidence="11 12">
    <name type="scientific">Bacillus solimangrovi</name>
    <dbReference type="NCBI Taxonomy" id="1305675"/>
    <lineage>
        <taxon>Bacteria</taxon>
        <taxon>Bacillati</taxon>
        <taxon>Bacillota</taxon>
        <taxon>Bacilli</taxon>
        <taxon>Bacillales</taxon>
        <taxon>Bacillaceae</taxon>
        <taxon>Bacillus</taxon>
    </lineage>
</organism>
<evidence type="ECO:0000256" key="2">
    <source>
        <dbReference type="ARBA" id="ARBA00012418"/>
    </source>
</evidence>
<evidence type="ECO:0000256" key="1">
    <source>
        <dbReference type="ARBA" id="ARBA00006711"/>
    </source>
</evidence>
<evidence type="ECO:0000313" key="11">
    <source>
        <dbReference type="EMBL" id="OEH91209.1"/>
    </source>
</evidence>
<evidence type="ECO:0000256" key="6">
    <source>
        <dbReference type="ARBA" id="ARBA00022695"/>
    </source>
</evidence>
<evidence type="ECO:0000256" key="9">
    <source>
        <dbReference type="ARBA" id="ARBA00048552"/>
    </source>
</evidence>
<evidence type="ECO:0000256" key="5">
    <source>
        <dbReference type="ARBA" id="ARBA00022679"/>
    </source>
</evidence>
<evidence type="ECO:0000256" key="3">
    <source>
        <dbReference type="ARBA" id="ARBA00013725"/>
    </source>
</evidence>
<protein>
    <recommendedName>
        <fullName evidence="3 10">DNA-directed RNA polymerase subunit omega</fullName>
        <shortName evidence="10">RNAP omega subunit</shortName>
        <ecNumber evidence="2 10">2.7.7.6</ecNumber>
    </recommendedName>
    <alternativeName>
        <fullName evidence="10">RNA polymerase omega subunit</fullName>
    </alternativeName>
    <alternativeName>
        <fullName evidence="8 10">Transcriptase subunit omega</fullName>
    </alternativeName>
</protein>
<dbReference type="PANTHER" id="PTHR34476">
    <property type="entry name" value="DNA-DIRECTED RNA POLYMERASE SUBUNIT OMEGA"/>
    <property type="match status" value="1"/>
</dbReference>
<dbReference type="InterPro" id="IPR006110">
    <property type="entry name" value="Pol_omega/Rpo6/RPB6"/>
</dbReference>
<gene>
    <name evidence="10" type="primary">rpoZ</name>
    <name evidence="11" type="ORF">BFG57_06220</name>
</gene>
<sequence length="66" mass="7555">MLNPSIDELMKKINSKYTLVTVSSRRAREIQNDGNPLVARPTSKKFVGTALEEINEGKLYFLRENE</sequence>
<dbReference type="HAMAP" id="MF_00366">
    <property type="entry name" value="RNApol_bact_RpoZ"/>
    <property type="match status" value="1"/>
</dbReference>
<dbReference type="OrthoDB" id="9815459at2"/>
<dbReference type="RefSeq" id="WP_069718725.1">
    <property type="nucleotide sequence ID" value="NZ_MJEH01000063.1"/>
</dbReference>
<dbReference type="SUPFAM" id="SSF63562">
    <property type="entry name" value="RPB6/omega subunit-like"/>
    <property type="match status" value="1"/>
</dbReference>
<comment type="caution">
    <text evidence="11">The sequence shown here is derived from an EMBL/GenBank/DDBJ whole genome shotgun (WGS) entry which is preliminary data.</text>
</comment>
<dbReference type="InterPro" id="IPR036161">
    <property type="entry name" value="RPB6/omega-like_sf"/>
</dbReference>
<evidence type="ECO:0000256" key="7">
    <source>
        <dbReference type="ARBA" id="ARBA00023163"/>
    </source>
</evidence>
<comment type="subunit">
    <text evidence="10">The RNAP catalytic core consists of 2 alpha, 1 beta, 1 beta' and 1 omega subunit. When a sigma factor is associated with the core the holoenzyme is formed, which can initiate transcription.</text>
</comment>
<evidence type="ECO:0000256" key="10">
    <source>
        <dbReference type="HAMAP-Rule" id="MF_00366"/>
    </source>
</evidence>
<dbReference type="GO" id="GO:0000428">
    <property type="term" value="C:DNA-directed RNA polymerase complex"/>
    <property type="evidence" value="ECO:0007669"/>
    <property type="project" value="UniProtKB-KW"/>
</dbReference>
<dbReference type="GO" id="GO:0003677">
    <property type="term" value="F:DNA binding"/>
    <property type="evidence" value="ECO:0007669"/>
    <property type="project" value="UniProtKB-UniRule"/>
</dbReference>
<reference evidence="11 12" key="1">
    <citation type="submission" date="2016-08" db="EMBL/GenBank/DDBJ databases">
        <title>Genome of Bacillus solimangrovi GH2-4.</title>
        <authorList>
            <person name="Lim S."/>
            <person name="Kim B.-C."/>
        </authorList>
    </citation>
    <scope>NUCLEOTIDE SEQUENCE [LARGE SCALE GENOMIC DNA]</scope>
    <source>
        <strain evidence="11 12">GH2-4</strain>
    </source>
</reference>
<dbReference type="AlphaFoldDB" id="A0A1E5LB34"/>
<evidence type="ECO:0000256" key="4">
    <source>
        <dbReference type="ARBA" id="ARBA00022478"/>
    </source>
</evidence>
<keyword evidence="5 10" id="KW-0808">Transferase</keyword>
<keyword evidence="4 10" id="KW-0240">DNA-directed RNA polymerase</keyword>
<dbReference type="Proteomes" id="UP000095209">
    <property type="component" value="Unassembled WGS sequence"/>
</dbReference>
<evidence type="ECO:0000256" key="8">
    <source>
        <dbReference type="ARBA" id="ARBA00029924"/>
    </source>
</evidence>
<keyword evidence="12" id="KW-1185">Reference proteome</keyword>
<name>A0A1E5LB34_9BACI</name>
<evidence type="ECO:0000313" key="12">
    <source>
        <dbReference type="Proteomes" id="UP000095209"/>
    </source>
</evidence>
<dbReference type="STRING" id="1305675.BFG57_06220"/>
<comment type="catalytic activity">
    <reaction evidence="9 10">
        <text>RNA(n) + a ribonucleoside 5'-triphosphate = RNA(n+1) + diphosphate</text>
        <dbReference type="Rhea" id="RHEA:21248"/>
        <dbReference type="Rhea" id="RHEA-COMP:14527"/>
        <dbReference type="Rhea" id="RHEA-COMP:17342"/>
        <dbReference type="ChEBI" id="CHEBI:33019"/>
        <dbReference type="ChEBI" id="CHEBI:61557"/>
        <dbReference type="ChEBI" id="CHEBI:140395"/>
        <dbReference type="EC" id="2.7.7.6"/>
    </reaction>
</comment>
<keyword evidence="7 10" id="KW-0804">Transcription</keyword>
<comment type="similarity">
    <text evidence="1 10">Belongs to the RNA polymerase subunit omega family.</text>
</comment>
<dbReference type="EC" id="2.7.7.6" evidence="2 10"/>
<dbReference type="EMBL" id="MJEH01000063">
    <property type="protein sequence ID" value="OEH91209.1"/>
    <property type="molecule type" value="Genomic_DNA"/>
</dbReference>
<dbReference type="Gene3D" id="3.90.940.10">
    <property type="match status" value="1"/>
</dbReference>
<dbReference type="GO" id="GO:0006351">
    <property type="term" value="P:DNA-templated transcription"/>
    <property type="evidence" value="ECO:0007669"/>
    <property type="project" value="UniProtKB-UniRule"/>
</dbReference>
<proteinExistence type="inferred from homology"/>
<keyword evidence="6 10" id="KW-0548">Nucleotidyltransferase</keyword>
<dbReference type="NCBIfam" id="TIGR00690">
    <property type="entry name" value="rpoZ"/>
    <property type="match status" value="1"/>
</dbReference>
<comment type="function">
    <text evidence="10">Promotes RNA polymerase assembly. Latches the N- and C-terminal regions of the beta' subunit thereby facilitating its interaction with the beta and alpha subunits.</text>
</comment>
<accession>A0A1E5LB34</accession>
<dbReference type="SMART" id="SM01409">
    <property type="entry name" value="RNA_pol_Rpb6"/>
    <property type="match status" value="1"/>
</dbReference>
<dbReference type="PANTHER" id="PTHR34476:SF1">
    <property type="entry name" value="DNA-DIRECTED RNA POLYMERASE SUBUNIT OMEGA"/>
    <property type="match status" value="1"/>
</dbReference>
<dbReference type="Pfam" id="PF01192">
    <property type="entry name" value="RNA_pol_Rpb6"/>
    <property type="match status" value="1"/>
</dbReference>
<dbReference type="GO" id="GO:0003899">
    <property type="term" value="F:DNA-directed RNA polymerase activity"/>
    <property type="evidence" value="ECO:0007669"/>
    <property type="project" value="UniProtKB-UniRule"/>
</dbReference>
<dbReference type="InterPro" id="IPR003716">
    <property type="entry name" value="DNA-dir_RNA_pol_omega"/>
</dbReference>